<evidence type="ECO:0000313" key="1">
    <source>
        <dbReference type="EMBL" id="PFG73880.1"/>
    </source>
</evidence>
<dbReference type="InterPro" id="IPR001451">
    <property type="entry name" value="Hexapep"/>
</dbReference>
<name>A0A2A9HFK6_TEPT2</name>
<comment type="caution">
    <text evidence="1">The sequence shown here is derived from an EMBL/GenBank/DDBJ whole genome shotgun (WGS) entry which is preliminary data.</text>
</comment>
<dbReference type="Gene3D" id="2.160.10.10">
    <property type="entry name" value="Hexapeptide repeat proteins"/>
    <property type="match status" value="1"/>
</dbReference>
<accession>A0A2A9HFK6</accession>
<dbReference type="RefSeq" id="WP_098503312.1">
    <property type="nucleotide sequence ID" value="NZ_PDJQ01000001.1"/>
</dbReference>
<dbReference type="InterPro" id="IPR047324">
    <property type="entry name" value="LbH_gamma_CA-like"/>
</dbReference>
<proteinExistence type="predicted"/>
<dbReference type="CDD" id="cd04645">
    <property type="entry name" value="LbH_gamma_CA_like"/>
    <property type="match status" value="1"/>
</dbReference>
<dbReference type="PANTHER" id="PTHR13061:SF29">
    <property type="entry name" value="GAMMA CARBONIC ANHYDRASE-LIKE 1, MITOCHONDRIAL-RELATED"/>
    <property type="match status" value="1"/>
</dbReference>
<dbReference type="GO" id="GO:0016740">
    <property type="term" value="F:transferase activity"/>
    <property type="evidence" value="ECO:0007669"/>
    <property type="project" value="UniProtKB-KW"/>
</dbReference>
<dbReference type="Proteomes" id="UP000223071">
    <property type="component" value="Unassembled WGS sequence"/>
</dbReference>
<dbReference type="InterPro" id="IPR050484">
    <property type="entry name" value="Transf_Hexapept/Carb_Anhydrase"/>
</dbReference>
<keyword evidence="2" id="KW-1185">Reference proteome</keyword>
<sequence length="185" mass="18664">MPIYAVGDKVPRIHPTAFIAPTATVVGDVTIHAGASIWYGAVVRGDTSYVVIERGANVQDGAVVHSRAGNPALVGEEVSIAHGCVVHGATIGARALIANGAIVLDGATVGEGALVAAGAVVAPGTVIPPGMLAVGVPAEVKRPLAGTPAEEWVRTGPERYAMLTALHRAGVRELNRADVPPPAEA</sequence>
<dbReference type="AlphaFoldDB" id="A0A2A9HFK6"/>
<evidence type="ECO:0000313" key="2">
    <source>
        <dbReference type="Proteomes" id="UP000223071"/>
    </source>
</evidence>
<dbReference type="InterPro" id="IPR011004">
    <property type="entry name" value="Trimer_LpxA-like_sf"/>
</dbReference>
<dbReference type="SUPFAM" id="SSF51161">
    <property type="entry name" value="Trimeric LpxA-like enzymes"/>
    <property type="match status" value="1"/>
</dbReference>
<organism evidence="1 2">
    <name type="scientific">Tepidiforma thermophila (strain KCTC 52669 / CGMCC 1.13589 / G233)</name>
    <dbReference type="NCBI Taxonomy" id="2761530"/>
    <lineage>
        <taxon>Bacteria</taxon>
        <taxon>Bacillati</taxon>
        <taxon>Chloroflexota</taxon>
        <taxon>Tepidiformia</taxon>
        <taxon>Tepidiformales</taxon>
        <taxon>Tepidiformaceae</taxon>
        <taxon>Tepidiforma</taxon>
    </lineage>
</organism>
<dbReference type="PANTHER" id="PTHR13061">
    <property type="entry name" value="DYNACTIN SUBUNIT P25"/>
    <property type="match status" value="1"/>
</dbReference>
<reference evidence="1 2" key="1">
    <citation type="submission" date="2017-09" db="EMBL/GenBank/DDBJ databases">
        <title>Sequencing the genomes of two abundant thermophiles in Great Basin hot springs: Thermocrinis jamiesonii and novel Chloroflexi Thermoflexus hugenholtzii.</title>
        <authorList>
            <person name="Hedlund B."/>
        </authorList>
    </citation>
    <scope>NUCLEOTIDE SEQUENCE [LARGE SCALE GENOMIC DNA]</scope>
    <source>
        <strain evidence="1 2">G233</strain>
    </source>
</reference>
<protein>
    <submittedName>
        <fullName evidence="1">Carbonic anhydrase/acetyltransferase-like protein (Isoleucine patch superfamily)</fullName>
    </submittedName>
</protein>
<dbReference type="Pfam" id="PF00132">
    <property type="entry name" value="Hexapep"/>
    <property type="match status" value="1"/>
</dbReference>
<keyword evidence="1" id="KW-0808">Transferase</keyword>
<dbReference type="EMBL" id="PDJQ01000001">
    <property type="protein sequence ID" value="PFG73880.1"/>
    <property type="molecule type" value="Genomic_DNA"/>
</dbReference>
<gene>
    <name evidence="1" type="ORF">A9A59_1086</name>
</gene>